<dbReference type="SUPFAM" id="SSF53850">
    <property type="entry name" value="Periplasmic binding protein-like II"/>
    <property type="match status" value="1"/>
</dbReference>
<evidence type="ECO:0000313" key="7">
    <source>
        <dbReference type="Proteomes" id="UP001189813"/>
    </source>
</evidence>
<comment type="similarity">
    <text evidence="1">Belongs to the LysR transcriptional regulatory family.</text>
</comment>
<dbReference type="Gene3D" id="1.10.10.10">
    <property type="entry name" value="Winged helix-like DNA-binding domain superfamily/Winged helix DNA-binding domain"/>
    <property type="match status" value="1"/>
</dbReference>
<evidence type="ECO:0000256" key="4">
    <source>
        <dbReference type="ARBA" id="ARBA00023163"/>
    </source>
</evidence>
<sequence>MDIRLLRYFSVLADELHFGRAAARLFMSQPPLSQQIRLLEDEIGTPLFVRSHHRVELTAAGRTLKEQAPLVFAQLNRALDLTRQAGRGQVGELEIGMISSVMVGLLPEALRQFRERYPGVEWRLQEMTPAAQVAALKERRIDACIFRLGQEDPAVRSELLQHEPIVMALPATHRLAGHASLALGDFAGEPFVAFESKRSRFADHLLHLCIQAGFAPLVRQQVTEVQTLLALVSAGFGVALLPGSTANLAPPGVVFRPLEPALPSVPLYVHYRVDDQSPVLKAFLDTLREVSGAGDAAAAAAAAQPQSALASR</sequence>
<dbReference type="RefSeq" id="WP_316665305.1">
    <property type="nucleotide sequence ID" value="NZ_CATZBU010000003.1"/>
</dbReference>
<comment type="caution">
    <text evidence="6">The sequence shown here is derived from an EMBL/GenBank/DDBJ whole genome shotgun (WGS) entry which is preliminary data.</text>
</comment>
<dbReference type="PANTHER" id="PTHR30346:SF0">
    <property type="entry name" value="HCA OPERON TRANSCRIPTIONAL ACTIVATOR HCAR"/>
    <property type="match status" value="1"/>
</dbReference>
<dbReference type="Pfam" id="PF03466">
    <property type="entry name" value="LysR_substrate"/>
    <property type="match status" value="1"/>
</dbReference>
<name>A0ABM9JCL1_9RALS</name>
<evidence type="ECO:0000259" key="5">
    <source>
        <dbReference type="PROSITE" id="PS50931"/>
    </source>
</evidence>
<gene>
    <name evidence="6" type="primary">benM_1</name>
    <name evidence="6" type="ORF">LMG19083_01815</name>
</gene>
<feature type="domain" description="HTH lysR-type" evidence="5">
    <location>
        <begin position="1"/>
        <end position="58"/>
    </location>
</feature>
<dbReference type="Proteomes" id="UP001189813">
    <property type="component" value="Unassembled WGS sequence"/>
</dbReference>
<dbReference type="Pfam" id="PF00126">
    <property type="entry name" value="HTH_1"/>
    <property type="match status" value="1"/>
</dbReference>
<dbReference type="PANTHER" id="PTHR30346">
    <property type="entry name" value="TRANSCRIPTIONAL DUAL REGULATOR HCAR-RELATED"/>
    <property type="match status" value="1"/>
</dbReference>
<evidence type="ECO:0000256" key="1">
    <source>
        <dbReference type="ARBA" id="ARBA00009437"/>
    </source>
</evidence>
<dbReference type="NCBIfam" id="NF007439">
    <property type="entry name" value="PRK09986.1"/>
    <property type="match status" value="1"/>
</dbReference>
<keyword evidence="3" id="KW-0238">DNA-binding</keyword>
<dbReference type="EMBL" id="CATZBU010000003">
    <property type="protein sequence ID" value="CAJ0789077.1"/>
    <property type="molecule type" value="Genomic_DNA"/>
</dbReference>
<dbReference type="InterPro" id="IPR036390">
    <property type="entry name" value="WH_DNA-bd_sf"/>
</dbReference>
<accession>A0ABM9JCL1</accession>
<dbReference type="InterPro" id="IPR036388">
    <property type="entry name" value="WH-like_DNA-bd_sf"/>
</dbReference>
<dbReference type="PROSITE" id="PS50931">
    <property type="entry name" value="HTH_LYSR"/>
    <property type="match status" value="1"/>
</dbReference>
<evidence type="ECO:0000256" key="3">
    <source>
        <dbReference type="ARBA" id="ARBA00023125"/>
    </source>
</evidence>
<organism evidence="6 7">
    <name type="scientific">Ralstonia psammae</name>
    <dbReference type="NCBI Taxonomy" id="3058598"/>
    <lineage>
        <taxon>Bacteria</taxon>
        <taxon>Pseudomonadati</taxon>
        <taxon>Pseudomonadota</taxon>
        <taxon>Betaproteobacteria</taxon>
        <taxon>Burkholderiales</taxon>
        <taxon>Burkholderiaceae</taxon>
        <taxon>Ralstonia</taxon>
    </lineage>
</organism>
<keyword evidence="2" id="KW-0805">Transcription regulation</keyword>
<evidence type="ECO:0000313" key="6">
    <source>
        <dbReference type="EMBL" id="CAJ0789077.1"/>
    </source>
</evidence>
<keyword evidence="4" id="KW-0804">Transcription</keyword>
<proteinExistence type="inferred from homology"/>
<evidence type="ECO:0000256" key="2">
    <source>
        <dbReference type="ARBA" id="ARBA00023015"/>
    </source>
</evidence>
<protein>
    <submittedName>
        <fullName evidence="6">HTH-type transcriptional regulator BenM</fullName>
    </submittedName>
</protein>
<dbReference type="PRINTS" id="PR00039">
    <property type="entry name" value="HTHLYSR"/>
</dbReference>
<dbReference type="InterPro" id="IPR000847">
    <property type="entry name" value="LysR_HTH_N"/>
</dbReference>
<reference evidence="6 7" key="1">
    <citation type="submission" date="2023-07" db="EMBL/GenBank/DDBJ databases">
        <authorList>
            <person name="Peeters C."/>
        </authorList>
    </citation>
    <scope>NUCLEOTIDE SEQUENCE [LARGE SCALE GENOMIC DNA]</scope>
    <source>
        <strain evidence="6 7">LMG 19083</strain>
    </source>
</reference>
<dbReference type="Gene3D" id="3.40.190.10">
    <property type="entry name" value="Periplasmic binding protein-like II"/>
    <property type="match status" value="2"/>
</dbReference>
<dbReference type="InterPro" id="IPR005119">
    <property type="entry name" value="LysR_subst-bd"/>
</dbReference>
<dbReference type="SUPFAM" id="SSF46785">
    <property type="entry name" value="Winged helix' DNA-binding domain"/>
    <property type="match status" value="1"/>
</dbReference>
<keyword evidence="7" id="KW-1185">Reference proteome</keyword>